<dbReference type="InterPro" id="IPR027417">
    <property type="entry name" value="P-loop_NTPase"/>
</dbReference>
<reference evidence="2" key="1">
    <citation type="submission" date="2021-02" db="EMBL/GenBank/DDBJ databases">
        <authorList>
            <person name="Dougan E. K."/>
            <person name="Rhodes N."/>
            <person name="Thang M."/>
            <person name="Chan C."/>
        </authorList>
    </citation>
    <scope>NUCLEOTIDE SEQUENCE</scope>
</reference>
<feature type="region of interest" description="Disordered" evidence="1">
    <location>
        <begin position="172"/>
        <end position="208"/>
    </location>
</feature>
<evidence type="ECO:0000313" key="2">
    <source>
        <dbReference type="EMBL" id="CAE7332652.1"/>
    </source>
</evidence>
<dbReference type="AlphaFoldDB" id="A0A812PFY7"/>
<keyword evidence="3" id="KW-1185">Reference proteome</keyword>
<sequence>LRAAQAPAELLAAIKALDEDAVRALLIEAVLTPPDASIAEGFLAESEERRTRAERDGALLEFGFPDLDRRAFFQASVAVASFLTDQYRMHEGSDFKLKVIKAANSVLVTFRSAEYAQAVRETTIDLAKQLDAGSTSAQALLRAELRSSHGPAFSAEADELLSSLRQDAEALREKPLRAVRGSSPERRRSCSRRAAEHEDGAEPSFSGFDGGCSDRCKGGVATDSRQIQQAEVYRVEHRQWEPAAKEKEVAKFHQDAQDYGVRDALGFEVLVLPRGAAFELQRDTARAKTFRDDLRTFARNFRIQAELVGLDKASSTKTREKRLQNLLNYHFPLGAQASNSAWLSLVLPRREVRLRVAESPPRSGAGIDLTPSDRGFQVDHVEEFPGQDFSAGEVILAINGHKLSGLSEDEEETFGAHFGDGASPRPWKHRVDTRMSHLRVPLPPPAGIFRDPGWRMPACTAEALGMAAIMENQVEEMRKLLSRFKVCANPAAAGIGADVDAGALPGHADILIFGPSGSGKSSLIRTFYMALHKTQQVPADFADRIIVKDTAMNEGTLKYISAVIKPAKLDHRGNILSSSILCHDTRGQIWMDEREQKQLSVIMDGNVKDDSMVQQRNYRYARLLWEFWKRDSELFPPEILANKRGVHNQPHAVLFVFDGSMEEIPDGEEETKFYREIIQMCREKGYTNPQASKYQRWTPLVLRYVSSCSFA</sequence>
<evidence type="ECO:0000256" key="1">
    <source>
        <dbReference type="SAM" id="MobiDB-lite"/>
    </source>
</evidence>
<dbReference type="SUPFAM" id="SSF52540">
    <property type="entry name" value="P-loop containing nucleoside triphosphate hydrolases"/>
    <property type="match status" value="1"/>
</dbReference>
<feature type="non-terminal residue" evidence="2">
    <location>
        <position position="1"/>
    </location>
</feature>
<proteinExistence type="predicted"/>
<protein>
    <submittedName>
        <fullName evidence="2">Uncharacterized protein</fullName>
    </submittedName>
</protein>
<evidence type="ECO:0000313" key="3">
    <source>
        <dbReference type="Proteomes" id="UP000601435"/>
    </source>
</evidence>
<dbReference type="Proteomes" id="UP000601435">
    <property type="component" value="Unassembled WGS sequence"/>
</dbReference>
<accession>A0A812PFY7</accession>
<dbReference type="EMBL" id="CAJNJA010013942">
    <property type="protein sequence ID" value="CAE7332652.1"/>
    <property type="molecule type" value="Genomic_DNA"/>
</dbReference>
<organism evidence="2 3">
    <name type="scientific">Symbiodinium necroappetens</name>
    <dbReference type="NCBI Taxonomy" id="1628268"/>
    <lineage>
        <taxon>Eukaryota</taxon>
        <taxon>Sar</taxon>
        <taxon>Alveolata</taxon>
        <taxon>Dinophyceae</taxon>
        <taxon>Suessiales</taxon>
        <taxon>Symbiodiniaceae</taxon>
        <taxon>Symbiodinium</taxon>
    </lineage>
</organism>
<gene>
    <name evidence="2" type="ORF">SNEC2469_LOCUS8458</name>
</gene>
<comment type="caution">
    <text evidence="2">The sequence shown here is derived from an EMBL/GenBank/DDBJ whole genome shotgun (WGS) entry which is preliminary data.</text>
</comment>
<dbReference type="OrthoDB" id="25620at2759"/>
<name>A0A812PFY7_9DINO</name>
<feature type="compositionally biased region" description="Basic and acidic residues" evidence="1">
    <location>
        <begin position="183"/>
        <end position="200"/>
    </location>
</feature>